<organism evidence="1 2">
    <name type="scientific">Tautonia plasticadhaerens</name>
    <dbReference type="NCBI Taxonomy" id="2527974"/>
    <lineage>
        <taxon>Bacteria</taxon>
        <taxon>Pseudomonadati</taxon>
        <taxon>Planctomycetota</taxon>
        <taxon>Planctomycetia</taxon>
        <taxon>Isosphaerales</taxon>
        <taxon>Isosphaeraceae</taxon>
        <taxon>Tautonia</taxon>
    </lineage>
</organism>
<sequence length="158" mass="17946">MESTLEMPGPVRRRLRVPFRLLESGALATSMLDAELIQRGLMAAQVEEEEEEDDRDDWEKRPPTLAEKLRSYFDHCYPDFTDVHTHPIWCVGELLDYDGNFNKFVTSVDLTKQEGIVFRHVQRMIMLCGEFERACALDADAGPPPSPGGTSCASWPRS</sequence>
<protein>
    <submittedName>
        <fullName evidence="1">Uncharacterized protein</fullName>
    </submittedName>
</protein>
<accession>A0A518HFB1</accession>
<dbReference type="EMBL" id="CP036429">
    <property type="protein sequence ID" value="QDV39533.1"/>
    <property type="molecule type" value="Genomic_DNA"/>
</dbReference>
<keyword evidence="2" id="KW-1185">Reference proteome</keyword>
<evidence type="ECO:0000313" key="2">
    <source>
        <dbReference type="Proteomes" id="UP000317835"/>
    </source>
</evidence>
<proteinExistence type="predicted"/>
<dbReference type="Proteomes" id="UP000317835">
    <property type="component" value="Plasmid pElP_3"/>
</dbReference>
<geneLocation type="plasmid" evidence="2">
    <name>pelp_3</name>
</geneLocation>
<reference evidence="1 2" key="1">
    <citation type="submission" date="2019-02" db="EMBL/GenBank/DDBJ databases">
        <title>Deep-cultivation of Planctomycetes and their phenomic and genomic characterization uncovers novel biology.</title>
        <authorList>
            <person name="Wiegand S."/>
            <person name="Jogler M."/>
            <person name="Boedeker C."/>
            <person name="Pinto D."/>
            <person name="Vollmers J."/>
            <person name="Rivas-Marin E."/>
            <person name="Kohn T."/>
            <person name="Peeters S.H."/>
            <person name="Heuer A."/>
            <person name="Rast P."/>
            <person name="Oberbeckmann S."/>
            <person name="Bunk B."/>
            <person name="Jeske O."/>
            <person name="Meyerdierks A."/>
            <person name="Storesund J.E."/>
            <person name="Kallscheuer N."/>
            <person name="Luecker S."/>
            <person name="Lage O.M."/>
            <person name="Pohl T."/>
            <person name="Merkel B.J."/>
            <person name="Hornburger P."/>
            <person name="Mueller R.-W."/>
            <person name="Bruemmer F."/>
            <person name="Labrenz M."/>
            <person name="Spormann A.M."/>
            <person name="Op den Camp H."/>
            <person name="Overmann J."/>
            <person name="Amann R."/>
            <person name="Jetten M.S.M."/>
            <person name="Mascher T."/>
            <person name="Medema M.H."/>
            <person name="Devos D.P."/>
            <person name="Kaster A.-K."/>
            <person name="Ovreas L."/>
            <person name="Rohde M."/>
            <person name="Galperin M.Y."/>
            <person name="Jogler C."/>
        </authorList>
    </citation>
    <scope>NUCLEOTIDE SEQUENCE [LARGE SCALE GENOMIC DNA]</scope>
    <source>
        <strain evidence="1 2">ElP</strain>
        <plasmid evidence="2">pelp_3</plasmid>
    </source>
</reference>
<dbReference type="KEGG" id="tpla:ElP_75020"/>
<dbReference type="RefSeq" id="WP_231749944.1">
    <property type="nucleotide sequence ID" value="NZ_CP036429.1"/>
</dbReference>
<name>A0A518HFB1_9BACT</name>
<gene>
    <name evidence="1" type="ORF">ElP_75020</name>
</gene>
<dbReference type="AlphaFoldDB" id="A0A518HFB1"/>
<evidence type="ECO:0000313" key="1">
    <source>
        <dbReference type="EMBL" id="QDV39533.1"/>
    </source>
</evidence>
<keyword evidence="1" id="KW-0614">Plasmid</keyword>